<proteinExistence type="predicted"/>
<gene>
    <name evidence="1" type="ORF">LTS18_004851</name>
</gene>
<comment type="caution">
    <text evidence="1">The sequence shown here is derived from an EMBL/GenBank/DDBJ whole genome shotgun (WGS) entry which is preliminary data.</text>
</comment>
<sequence length="285" mass="31306">MDFATAPSPNPSSLASADRPYHTTTNPYPHDFNPNAGIMSLLPNLIKSDNRFDDEAASWDLNPFVRKSSQQALATILSHYPQLQRYRDGQADSSEGLDLLEIGCGTGLLSFLIAPYAKHLTAVDTSHGMITTLKQKLASASHTGTTNIFPVCVDLKDPDDPALRQNPQDIVPKFDLVVSHLVLHHVPDLVGMLSTMHGCLKEGGSVCLTDYEDFGPEARKFHPESKMQGVERHGIKRTWMEEQMRGAGFEGVMVEVGWVMEKDIEGGEVGRFPFLVCQGRRGSGS</sequence>
<dbReference type="EMBL" id="JAWDJW010006448">
    <property type="protein sequence ID" value="KAK3064689.1"/>
    <property type="molecule type" value="Genomic_DNA"/>
</dbReference>
<protein>
    <submittedName>
        <fullName evidence="1">Uncharacterized protein</fullName>
    </submittedName>
</protein>
<evidence type="ECO:0000313" key="1">
    <source>
        <dbReference type="EMBL" id="KAK3064689.1"/>
    </source>
</evidence>
<keyword evidence="2" id="KW-1185">Reference proteome</keyword>
<reference evidence="1" key="1">
    <citation type="submission" date="2024-09" db="EMBL/GenBank/DDBJ databases">
        <title>Black Yeasts Isolated from many extreme environments.</title>
        <authorList>
            <person name="Coleine C."/>
            <person name="Stajich J.E."/>
            <person name="Selbmann L."/>
        </authorList>
    </citation>
    <scope>NUCLEOTIDE SEQUENCE</scope>
    <source>
        <strain evidence="1">CCFEE 5737</strain>
    </source>
</reference>
<dbReference type="Proteomes" id="UP001186974">
    <property type="component" value="Unassembled WGS sequence"/>
</dbReference>
<evidence type="ECO:0000313" key="2">
    <source>
        <dbReference type="Proteomes" id="UP001186974"/>
    </source>
</evidence>
<organism evidence="1 2">
    <name type="scientific">Coniosporium uncinatum</name>
    <dbReference type="NCBI Taxonomy" id="93489"/>
    <lineage>
        <taxon>Eukaryota</taxon>
        <taxon>Fungi</taxon>
        <taxon>Dikarya</taxon>
        <taxon>Ascomycota</taxon>
        <taxon>Pezizomycotina</taxon>
        <taxon>Dothideomycetes</taxon>
        <taxon>Dothideomycetes incertae sedis</taxon>
        <taxon>Coniosporium</taxon>
    </lineage>
</organism>
<name>A0ACC3DBQ2_9PEZI</name>
<accession>A0ACC3DBQ2</accession>